<comment type="caution">
    <text evidence="4">The sequence shown here is derived from an EMBL/GenBank/DDBJ whole genome shotgun (WGS) entry which is preliminary data.</text>
</comment>
<dbReference type="InterPro" id="IPR020904">
    <property type="entry name" value="Sc_DH/Rdtase_CS"/>
</dbReference>
<gene>
    <name evidence="4" type="ORF">AJ79_01692</name>
</gene>
<dbReference type="PROSITE" id="PS00061">
    <property type="entry name" value="ADH_SHORT"/>
    <property type="match status" value="1"/>
</dbReference>
<evidence type="ECO:0000313" key="4">
    <source>
        <dbReference type="EMBL" id="PGH16586.1"/>
    </source>
</evidence>
<dbReference type="SUPFAM" id="SSF51735">
    <property type="entry name" value="NAD(P)-binding Rossmann-fold domains"/>
    <property type="match status" value="1"/>
</dbReference>
<dbReference type="AlphaFoldDB" id="A0A2B7Y528"/>
<accession>A0A2B7Y528</accession>
<dbReference type="GO" id="GO:0016491">
    <property type="term" value="F:oxidoreductase activity"/>
    <property type="evidence" value="ECO:0007669"/>
    <property type="project" value="UniProtKB-KW"/>
</dbReference>
<sequence>MEGKVYAITGISGIGRSVAQQLHARGAIISLADISESALDNVLATLKNATPENVLVTQVDVGSRQQVEDWIGATVRVFGRLDGAANMAGAIGKHHGIRTLAEQDDDEWDLIMRVNLTGMMYCMRAQLRAMDALREKSGGGKAEGVGSIVNAASIQGIKGFGKHAAYCASKHGVVGLSKVAAKDAAPYVRVNCVAPGSIQTPLLDQSIAIQGRLNDIPSAIPRPGTSDEVAQLVLFLLSDAASYVTGAVYSVDGGWDLQG</sequence>
<dbReference type="FunFam" id="3.40.50.720:FF:000084">
    <property type="entry name" value="Short-chain dehydrogenase reductase"/>
    <property type="match status" value="1"/>
</dbReference>
<dbReference type="CDD" id="cd05233">
    <property type="entry name" value="SDR_c"/>
    <property type="match status" value="1"/>
</dbReference>
<dbReference type="STRING" id="1447875.A0A2B7Y528"/>
<keyword evidence="5" id="KW-1185">Reference proteome</keyword>
<evidence type="ECO:0008006" key="6">
    <source>
        <dbReference type="Google" id="ProtNLM"/>
    </source>
</evidence>
<dbReference type="OrthoDB" id="1669814at2759"/>
<dbReference type="PANTHER" id="PTHR24321:SF8">
    <property type="entry name" value="ESTRADIOL 17-BETA-DEHYDROGENASE 8-RELATED"/>
    <property type="match status" value="1"/>
</dbReference>
<dbReference type="Proteomes" id="UP000223968">
    <property type="component" value="Unassembled WGS sequence"/>
</dbReference>
<evidence type="ECO:0000313" key="5">
    <source>
        <dbReference type="Proteomes" id="UP000223968"/>
    </source>
</evidence>
<keyword evidence="2" id="KW-0521">NADP</keyword>
<protein>
    <recommendedName>
        <fullName evidence="6">Oxidoreductase</fullName>
    </recommendedName>
</protein>
<dbReference type="InterPro" id="IPR036291">
    <property type="entry name" value="NAD(P)-bd_dom_sf"/>
</dbReference>
<dbReference type="PANTHER" id="PTHR24321">
    <property type="entry name" value="DEHYDROGENASES, SHORT CHAIN"/>
    <property type="match status" value="1"/>
</dbReference>
<organism evidence="4 5">
    <name type="scientific">Helicocarpus griseus UAMH5409</name>
    <dbReference type="NCBI Taxonomy" id="1447875"/>
    <lineage>
        <taxon>Eukaryota</taxon>
        <taxon>Fungi</taxon>
        <taxon>Dikarya</taxon>
        <taxon>Ascomycota</taxon>
        <taxon>Pezizomycotina</taxon>
        <taxon>Eurotiomycetes</taxon>
        <taxon>Eurotiomycetidae</taxon>
        <taxon>Onygenales</taxon>
        <taxon>Ajellomycetaceae</taxon>
        <taxon>Helicocarpus</taxon>
    </lineage>
</organism>
<dbReference type="Gene3D" id="3.40.50.720">
    <property type="entry name" value="NAD(P)-binding Rossmann-like Domain"/>
    <property type="match status" value="1"/>
</dbReference>
<dbReference type="PRINTS" id="PR00080">
    <property type="entry name" value="SDRFAMILY"/>
</dbReference>
<dbReference type="InterPro" id="IPR002347">
    <property type="entry name" value="SDR_fam"/>
</dbReference>
<keyword evidence="3" id="KW-0560">Oxidoreductase</keyword>
<evidence type="ECO:0000256" key="1">
    <source>
        <dbReference type="ARBA" id="ARBA00006484"/>
    </source>
</evidence>
<evidence type="ECO:0000256" key="3">
    <source>
        <dbReference type="ARBA" id="ARBA00023002"/>
    </source>
</evidence>
<comment type="similarity">
    <text evidence="1">Belongs to the short-chain dehydrogenases/reductases (SDR) family.</text>
</comment>
<evidence type="ECO:0000256" key="2">
    <source>
        <dbReference type="ARBA" id="ARBA00022857"/>
    </source>
</evidence>
<dbReference type="EMBL" id="PDNB01000016">
    <property type="protein sequence ID" value="PGH16586.1"/>
    <property type="molecule type" value="Genomic_DNA"/>
</dbReference>
<dbReference type="Pfam" id="PF13561">
    <property type="entry name" value="adh_short_C2"/>
    <property type="match status" value="1"/>
</dbReference>
<proteinExistence type="inferred from homology"/>
<name>A0A2B7Y528_9EURO</name>
<dbReference type="PRINTS" id="PR00081">
    <property type="entry name" value="GDHRDH"/>
</dbReference>
<reference evidence="4 5" key="1">
    <citation type="submission" date="2017-10" db="EMBL/GenBank/DDBJ databases">
        <title>Comparative genomics in systemic dimorphic fungi from Ajellomycetaceae.</title>
        <authorList>
            <person name="Munoz J.F."/>
            <person name="Mcewen J.G."/>
            <person name="Clay O.K."/>
            <person name="Cuomo C.A."/>
        </authorList>
    </citation>
    <scope>NUCLEOTIDE SEQUENCE [LARGE SCALE GENOMIC DNA]</scope>
    <source>
        <strain evidence="4 5">UAMH5409</strain>
    </source>
</reference>